<evidence type="ECO:0000256" key="1">
    <source>
        <dbReference type="SAM" id="MobiDB-lite"/>
    </source>
</evidence>
<evidence type="ECO:0000313" key="3">
    <source>
        <dbReference type="Proteomes" id="UP001165561"/>
    </source>
</evidence>
<gene>
    <name evidence="2" type="ORF">PU560_06200</name>
</gene>
<name>A0ABT5TVG8_9MICO</name>
<evidence type="ECO:0000313" key="2">
    <source>
        <dbReference type="EMBL" id="MDD9206062.1"/>
    </source>
</evidence>
<sequence>MTHPGGGDGPMSKVRDGMTVVDSTGEEVGTVAAVQMGDPQAVTTEGQAPDESQGLLERMGEAFDASQGLPPQAADQLRRTGYVKIDSKGIASDVYASAEQVSDVSGDTVRLATERDQLYS</sequence>
<dbReference type="EMBL" id="JARACI010000765">
    <property type="protein sequence ID" value="MDD9206062.1"/>
    <property type="molecule type" value="Genomic_DNA"/>
</dbReference>
<proteinExistence type="predicted"/>
<accession>A0ABT5TVG8</accession>
<organism evidence="2 3">
    <name type="scientific">Georgenia halotolerans</name>
    <dbReference type="NCBI Taxonomy" id="3028317"/>
    <lineage>
        <taxon>Bacteria</taxon>
        <taxon>Bacillati</taxon>
        <taxon>Actinomycetota</taxon>
        <taxon>Actinomycetes</taxon>
        <taxon>Micrococcales</taxon>
        <taxon>Bogoriellaceae</taxon>
        <taxon>Georgenia</taxon>
    </lineage>
</organism>
<comment type="caution">
    <text evidence="2">The sequence shown here is derived from an EMBL/GenBank/DDBJ whole genome shotgun (WGS) entry which is preliminary data.</text>
</comment>
<evidence type="ECO:0008006" key="4">
    <source>
        <dbReference type="Google" id="ProtNLM"/>
    </source>
</evidence>
<reference evidence="2" key="1">
    <citation type="submission" date="2023-02" db="EMBL/GenBank/DDBJ databases">
        <title>Georgenia sp.10Sc9-8, isolated from a soil sample collected from the Taklamakan desert.</title>
        <authorList>
            <person name="Liu S."/>
        </authorList>
    </citation>
    <scope>NUCLEOTIDE SEQUENCE</scope>
    <source>
        <strain evidence="2">10Sc9-8</strain>
    </source>
</reference>
<keyword evidence="3" id="KW-1185">Reference proteome</keyword>
<protein>
    <recommendedName>
        <fullName evidence="4">PRC-barrel domain containing protein</fullName>
    </recommendedName>
</protein>
<dbReference type="Proteomes" id="UP001165561">
    <property type="component" value="Unassembled WGS sequence"/>
</dbReference>
<feature type="region of interest" description="Disordered" evidence="1">
    <location>
        <begin position="97"/>
        <end position="120"/>
    </location>
</feature>